<evidence type="ECO:0000256" key="6">
    <source>
        <dbReference type="ARBA" id="ARBA00035136"/>
    </source>
</evidence>
<dbReference type="EMBL" id="MFQR01000040">
    <property type="protein sequence ID" value="OGH84187.1"/>
    <property type="molecule type" value="Genomic_DNA"/>
</dbReference>
<evidence type="ECO:0000256" key="5">
    <source>
        <dbReference type="ARBA" id="ARBA00023274"/>
    </source>
</evidence>
<keyword evidence="5 7" id="KW-0687">Ribonucleoprotein</keyword>
<evidence type="ECO:0000256" key="3">
    <source>
        <dbReference type="ARBA" id="ARBA00022884"/>
    </source>
</evidence>
<dbReference type="GO" id="GO:0015935">
    <property type="term" value="C:small ribosomal subunit"/>
    <property type="evidence" value="ECO:0007669"/>
    <property type="project" value="TreeGrafter"/>
</dbReference>
<dbReference type="GO" id="GO:0070181">
    <property type="term" value="F:small ribosomal subunit rRNA binding"/>
    <property type="evidence" value="ECO:0007669"/>
    <property type="project" value="TreeGrafter"/>
</dbReference>
<evidence type="ECO:0000256" key="2">
    <source>
        <dbReference type="ARBA" id="ARBA00022730"/>
    </source>
</evidence>
<evidence type="ECO:0000313" key="8">
    <source>
        <dbReference type="EMBL" id="OGH84187.1"/>
    </source>
</evidence>
<dbReference type="Gene3D" id="1.20.58.110">
    <property type="entry name" value="Ribosomal protein S20"/>
    <property type="match status" value="1"/>
</dbReference>
<dbReference type="GO" id="GO:0006412">
    <property type="term" value="P:translation"/>
    <property type="evidence" value="ECO:0007669"/>
    <property type="project" value="UniProtKB-UniRule"/>
</dbReference>
<keyword evidence="4 7" id="KW-0689">Ribosomal protein</keyword>
<comment type="similarity">
    <text evidence="1 7">Belongs to the bacterial ribosomal protein bS20 family.</text>
</comment>
<comment type="caution">
    <text evidence="8">The sequence shown here is derived from an EMBL/GenBank/DDBJ whole genome shotgun (WGS) entry which is preliminary data.</text>
</comment>
<evidence type="ECO:0000313" key="9">
    <source>
        <dbReference type="Proteomes" id="UP000177803"/>
    </source>
</evidence>
<dbReference type="HAMAP" id="MF_00500">
    <property type="entry name" value="Ribosomal_bS20"/>
    <property type="match status" value="1"/>
</dbReference>
<dbReference type="InterPro" id="IPR002583">
    <property type="entry name" value="Ribosomal_bS20"/>
</dbReference>
<organism evidence="8 9">
    <name type="scientific">Candidatus Magasanikbacteria bacterium RIFOXYA2_FULL_44_8</name>
    <dbReference type="NCBI Taxonomy" id="1798696"/>
    <lineage>
        <taxon>Bacteria</taxon>
        <taxon>Candidatus Magasanikiibacteriota</taxon>
    </lineage>
</organism>
<protein>
    <recommendedName>
        <fullName evidence="6 7">Small ribosomal subunit protein bS20</fullName>
    </recommendedName>
</protein>
<evidence type="ECO:0000256" key="1">
    <source>
        <dbReference type="ARBA" id="ARBA00007634"/>
    </source>
</evidence>
<dbReference type="GO" id="GO:0005829">
    <property type="term" value="C:cytosol"/>
    <property type="evidence" value="ECO:0007669"/>
    <property type="project" value="TreeGrafter"/>
</dbReference>
<dbReference type="PANTHER" id="PTHR33398">
    <property type="entry name" value="30S RIBOSOMAL PROTEIN S20"/>
    <property type="match status" value="1"/>
</dbReference>
<dbReference type="PANTHER" id="PTHR33398:SF1">
    <property type="entry name" value="SMALL RIBOSOMAL SUBUNIT PROTEIN BS20C"/>
    <property type="match status" value="1"/>
</dbReference>
<dbReference type="InterPro" id="IPR036510">
    <property type="entry name" value="Ribosomal_bS20_sf"/>
</dbReference>
<reference evidence="8 9" key="1">
    <citation type="journal article" date="2016" name="Nat. Commun.">
        <title>Thousands of microbial genomes shed light on interconnected biogeochemical processes in an aquifer system.</title>
        <authorList>
            <person name="Anantharaman K."/>
            <person name="Brown C.T."/>
            <person name="Hug L.A."/>
            <person name="Sharon I."/>
            <person name="Castelle C.J."/>
            <person name="Probst A.J."/>
            <person name="Thomas B.C."/>
            <person name="Singh A."/>
            <person name="Wilkins M.J."/>
            <person name="Karaoz U."/>
            <person name="Brodie E.L."/>
            <person name="Williams K.H."/>
            <person name="Hubbard S.S."/>
            <person name="Banfield J.F."/>
        </authorList>
    </citation>
    <scope>NUCLEOTIDE SEQUENCE [LARGE SCALE GENOMIC DNA]</scope>
</reference>
<sequence>MPNKDAAKKAQRQVKRRTDLNNDYKVKFRNAIKKAAKAVSFEEAKKLASAAQKALDKAVKHGTIKKNTAGRRLSRLMKRINILKK</sequence>
<dbReference type="Proteomes" id="UP000177803">
    <property type="component" value="Unassembled WGS sequence"/>
</dbReference>
<gene>
    <name evidence="7" type="primary">rpsT</name>
    <name evidence="8" type="ORF">A2261_00155</name>
</gene>
<comment type="function">
    <text evidence="7">Binds directly to 16S ribosomal RNA.</text>
</comment>
<dbReference type="GO" id="GO:0003735">
    <property type="term" value="F:structural constituent of ribosome"/>
    <property type="evidence" value="ECO:0007669"/>
    <property type="project" value="InterPro"/>
</dbReference>
<evidence type="ECO:0000256" key="4">
    <source>
        <dbReference type="ARBA" id="ARBA00022980"/>
    </source>
</evidence>
<proteinExistence type="inferred from homology"/>
<keyword evidence="2 7" id="KW-0699">rRNA-binding</keyword>
<dbReference type="Pfam" id="PF01649">
    <property type="entry name" value="Ribosomal_S20p"/>
    <property type="match status" value="1"/>
</dbReference>
<name>A0A1F6NJN6_9BACT</name>
<keyword evidence="3 7" id="KW-0694">RNA-binding</keyword>
<evidence type="ECO:0000256" key="7">
    <source>
        <dbReference type="HAMAP-Rule" id="MF_00500"/>
    </source>
</evidence>
<dbReference type="AlphaFoldDB" id="A0A1F6NJN6"/>
<dbReference type="SUPFAM" id="SSF46992">
    <property type="entry name" value="Ribosomal protein S20"/>
    <property type="match status" value="1"/>
</dbReference>
<dbReference type="NCBIfam" id="TIGR00029">
    <property type="entry name" value="S20"/>
    <property type="match status" value="1"/>
</dbReference>
<accession>A0A1F6NJN6</accession>